<evidence type="ECO:0000313" key="1">
    <source>
        <dbReference type="EMBL" id="OSQ39504.1"/>
    </source>
</evidence>
<evidence type="ECO:0008006" key="3">
    <source>
        <dbReference type="Google" id="ProtNLM"/>
    </source>
</evidence>
<organism evidence="1 2">
    <name type="scientific">Thalassospira mesophila</name>
    <dbReference type="NCBI Taxonomy" id="1293891"/>
    <lineage>
        <taxon>Bacteria</taxon>
        <taxon>Pseudomonadati</taxon>
        <taxon>Pseudomonadota</taxon>
        <taxon>Alphaproteobacteria</taxon>
        <taxon>Rhodospirillales</taxon>
        <taxon>Thalassospiraceae</taxon>
        <taxon>Thalassospira</taxon>
    </lineage>
</organism>
<reference evidence="1 2" key="1">
    <citation type="submission" date="2014-03" db="EMBL/GenBank/DDBJ databases">
        <title>The draft genome sequence of Thalassospira mesophila JCM 18969.</title>
        <authorList>
            <person name="Lai Q."/>
            <person name="Shao Z."/>
        </authorList>
    </citation>
    <scope>NUCLEOTIDE SEQUENCE [LARGE SCALE GENOMIC DNA]</scope>
    <source>
        <strain evidence="1 2">JCM 18969</strain>
    </source>
</reference>
<keyword evidence="2" id="KW-1185">Reference proteome</keyword>
<dbReference type="RefSeq" id="WP_085580341.1">
    <property type="nucleotide sequence ID" value="NZ_JFKA01000002.1"/>
</dbReference>
<sequence>MSGYMPTTLRNVNTLGGNRPGVGMRDASSIWGWLHFLEQKWLKHRKIARDAAWLRNAPAHLLHDIGLSRDEIDRVCKTGRKDSGQEQRQ</sequence>
<evidence type="ECO:0000313" key="2">
    <source>
        <dbReference type="Proteomes" id="UP000193391"/>
    </source>
</evidence>
<accession>A0A1Y2L2R8</accession>
<dbReference type="AlphaFoldDB" id="A0A1Y2L2R8"/>
<comment type="caution">
    <text evidence="1">The sequence shown here is derived from an EMBL/GenBank/DDBJ whole genome shotgun (WGS) entry which is preliminary data.</text>
</comment>
<proteinExistence type="predicted"/>
<dbReference type="EMBL" id="JFKA01000002">
    <property type="protein sequence ID" value="OSQ39504.1"/>
    <property type="molecule type" value="Genomic_DNA"/>
</dbReference>
<name>A0A1Y2L2R8_9PROT</name>
<dbReference type="OrthoDB" id="7362886at2"/>
<protein>
    <recommendedName>
        <fullName evidence="3">DUF1127 domain-containing protein</fullName>
    </recommendedName>
</protein>
<dbReference type="Proteomes" id="UP000193391">
    <property type="component" value="Unassembled WGS sequence"/>
</dbReference>
<gene>
    <name evidence="1" type="ORF">TMES_05585</name>
</gene>